<name>A0ACC5QZ05_9HYPH</name>
<evidence type="ECO:0000313" key="1">
    <source>
        <dbReference type="EMBL" id="MBK1865631.1"/>
    </source>
</evidence>
<gene>
    <name evidence="1" type="ORF">JHL16_04655</name>
</gene>
<accession>A0ACC5QZ05</accession>
<reference evidence="1" key="1">
    <citation type="submission" date="2021-01" db="EMBL/GenBank/DDBJ databases">
        <authorList>
            <person name="Sun Q."/>
        </authorList>
    </citation>
    <scope>NUCLEOTIDE SEQUENCE</scope>
    <source>
        <strain evidence="1">YIM B02566</strain>
    </source>
</reference>
<dbReference type="Proteomes" id="UP000616151">
    <property type="component" value="Unassembled WGS sequence"/>
</dbReference>
<sequence length="301" mass="33922">MIEQNPVAHLRVLKPFPFVYAFYDGRIPDVRLHAETENWLDDGGFALGTASYVLVDEDDALVYDTHLSPAHARKIRTFLDRLGVKRIRVVLSHHHLDHVAGNEAFADCEIIAQELTLRHLEKNRAGIEAGTYHGQPAIKPLVLPKTIFEKHLKLEVGRLDVDLHHANIHSDDATLLHIEELGLLFAGDTLEDTVTYVAEPRALDTHLAELDRLWGWNVSRILPNHGDPLVISAGGYEKPLIRATQQYIRMLKRCVAEPELREEKLEALIAGPLQAKWVNYFAPYEAVHRNNVAEVVAAHGN</sequence>
<keyword evidence="2" id="KW-1185">Reference proteome</keyword>
<dbReference type="EMBL" id="JAENHL010000006">
    <property type="protein sequence ID" value="MBK1865631.1"/>
    <property type="molecule type" value="Genomic_DNA"/>
</dbReference>
<organism evidence="1 2">
    <name type="scientific">Taklimakanibacter albus</name>
    <dbReference type="NCBI Taxonomy" id="2800327"/>
    <lineage>
        <taxon>Bacteria</taxon>
        <taxon>Pseudomonadati</taxon>
        <taxon>Pseudomonadota</taxon>
        <taxon>Alphaproteobacteria</taxon>
        <taxon>Hyphomicrobiales</taxon>
        <taxon>Aestuariivirgaceae</taxon>
        <taxon>Taklimakanibacter</taxon>
    </lineage>
</organism>
<proteinExistence type="predicted"/>
<protein>
    <submittedName>
        <fullName evidence="1">MBL fold metallo-hydrolase</fullName>
    </submittedName>
</protein>
<evidence type="ECO:0000313" key="2">
    <source>
        <dbReference type="Proteomes" id="UP000616151"/>
    </source>
</evidence>
<comment type="caution">
    <text evidence="1">The sequence shown here is derived from an EMBL/GenBank/DDBJ whole genome shotgun (WGS) entry which is preliminary data.</text>
</comment>